<organism evidence="2 3">
    <name type="scientific">Dokdonia pacifica</name>
    <dbReference type="NCBI Taxonomy" id="1627892"/>
    <lineage>
        <taxon>Bacteria</taxon>
        <taxon>Pseudomonadati</taxon>
        <taxon>Bacteroidota</taxon>
        <taxon>Flavobacteriia</taxon>
        <taxon>Flavobacteriales</taxon>
        <taxon>Flavobacteriaceae</taxon>
        <taxon>Dokdonia</taxon>
    </lineage>
</organism>
<feature type="transmembrane region" description="Helical" evidence="1">
    <location>
        <begin position="239"/>
        <end position="258"/>
    </location>
</feature>
<evidence type="ECO:0000256" key="1">
    <source>
        <dbReference type="SAM" id="Phobius"/>
    </source>
</evidence>
<gene>
    <name evidence="2" type="ORF">SAMN06265376_1011059</name>
</gene>
<feature type="transmembrane region" description="Helical" evidence="1">
    <location>
        <begin position="126"/>
        <end position="153"/>
    </location>
</feature>
<feature type="transmembrane region" description="Helical" evidence="1">
    <location>
        <begin position="42"/>
        <end position="62"/>
    </location>
</feature>
<evidence type="ECO:0000313" key="2">
    <source>
        <dbReference type="EMBL" id="SNR45690.1"/>
    </source>
</evidence>
<feature type="transmembrane region" description="Helical" evidence="1">
    <location>
        <begin position="203"/>
        <end position="227"/>
    </location>
</feature>
<dbReference type="AlphaFoldDB" id="A0A238WGI3"/>
<dbReference type="Proteomes" id="UP000198379">
    <property type="component" value="Unassembled WGS sequence"/>
</dbReference>
<dbReference type="Pfam" id="PF19992">
    <property type="entry name" value="DUF6427"/>
    <property type="match status" value="1"/>
</dbReference>
<reference evidence="2 3" key="1">
    <citation type="submission" date="2017-06" db="EMBL/GenBank/DDBJ databases">
        <authorList>
            <person name="Kim H.J."/>
            <person name="Triplett B.A."/>
        </authorList>
    </citation>
    <scope>NUCLEOTIDE SEQUENCE [LARGE SCALE GENOMIC DNA]</scope>
    <source>
        <strain evidence="2 3">DSM 25597</strain>
    </source>
</reference>
<feature type="transmembrane region" description="Helical" evidence="1">
    <location>
        <begin position="12"/>
        <end position="30"/>
    </location>
</feature>
<sequence length="308" mass="35255">MLTSFFSTSKPIHTIIVLVYMSVSYFVANNTLFSNAFSWKPFLQAVGVWLLFIMTLFILNFVSQKNELNKRSSYRILLFAVFASALPVALQSPKIVITGVFVMLALRRILSFRSGLHMERKLFDAGLWLCLASITCFWTGAFSMLLLAGLLFYGSTTLRYWFIPLLAVICVAILCTCYVIFIGEDQSYILSIIDDFSFDFSTYTSLTILIPIAVFSTLFLWTVFRYIQDSKRATIAQRPLYLLVIFMAIIAIAIVVVTDNKTGAEWYFFLIPLAIIMTNYLENASGKFFKEFLLWIVVLLPFTHYFLS</sequence>
<keyword evidence="1" id="KW-0472">Membrane</keyword>
<dbReference type="OrthoDB" id="1439867at2"/>
<feature type="transmembrane region" description="Helical" evidence="1">
    <location>
        <begin position="74"/>
        <end position="106"/>
    </location>
</feature>
<evidence type="ECO:0008006" key="4">
    <source>
        <dbReference type="Google" id="ProtNLM"/>
    </source>
</evidence>
<keyword evidence="1" id="KW-0812">Transmembrane</keyword>
<feature type="transmembrane region" description="Helical" evidence="1">
    <location>
        <begin position="264"/>
        <end position="281"/>
    </location>
</feature>
<feature type="transmembrane region" description="Helical" evidence="1">
    <location>
        <begin position="288"/>
        <end position="307"/>
    </location>
</feature>
<evidence type="ECO:0000313" key="3">
    <source>
        <dbReference type="Proteomes" id="UP000198379"/>
    </source>
</evidence>
<proteinExistence type="predicted"/>
<keyword evidence="1" id="KW-1133">Transmembrane helix</keyword>
<feature type="transmembrane region" description="Helical" evidence="1">
    <location>
        <begin position="160"/>
        <end position="183"/>
    </location>
</feature>
<name>A0A238WGI3_9FLAO</name>
<dbReference type="InterPro" id="IPR045625">
    <property type="entry name" value="DUF6427"/>
</dbReference>
<protein>
    <recommendedName>
        <fullName evidence="4">EpsG family protein</fullName>
    </recommendedName>
</protein>
<accession>A0A238WGI3</accession>
<dbReference type="EMBL" id="FZNY01000001">
    <property type="protein sequence ID" value="SNR45690.1"/>
    <property type="molecule type" value="Genomic_DNA"/>
</dbReference>
<dbReference type="RefSeq" id="WP_089370353.1">
    <property type="nucleotide sequence ID" value="NZ_BMEP01000003.1"/>
</dbReference>
<keyword evidence="3" id="KW-1185">Reference proteome</keyword>